<evidence type="ECO:0000313" key="4">
    <source>
        <dbReference type="EMBL" id="MFC4507192.1"/>
    </source>
</evidence>
<dbReference type="PANTHER" id="PTHR43390">
    <property type="entry name" value="SIGNAL PEPTIDASE I"/>
    <property type="match status" value="1"/>
</dbReference>
<dbReference type="SUPFAM" id="SSF51306">
    <property type="entry name" value="LexA/Signal peptidase"/>
    <property type="match status" value="1"/>
</dbReference>
<dbReference type="EMBL" id="JBHSFK010000052">
    <property type="protein sequence ID" value="MFC4507192.1"/>
    <property type="molecule type" value="Genomic_DNA"/>
</dbReference>
<evidence type="ECO:0000256" key="1">
    <source>
        <dbReference type="ARBA" id="ARBA00004401"/>
    </source>
</evidence>
<reference evidence="5" key="1">
    <citation type="journal article" date="2019" name="Int. J. Syst. Evol. Microbiol.">
        <title>The Global Catalogue of Microorganisms (GCM) 10K type strain sequencing project: providing services to taxonomists for standard genome sequencing and annotation.</title>
        <authorList>
            <consortium name="The Broad Institute Genomics Platform"/>
            <consortium name="The Broad Institute Genome Sequencing Center for Infectious Disease"/>
            <person name="Wu L."/>
            <person name="Ma J."/>
        </authorList>
    </citation>
    <scope>NUCLEOTIDE SEQUENCE [LARGE SCALE GENOMIC DNA]</scope>
    <source>
        <strain evidence="5">CGMCC 4.7177</strain>
    </source>
</reference>
<organism evidence="4 5">
    <name type="scientific">Streptomyces vulcanius</name>
    <dbReference type="NCBI Taxonomy" id="1441876"/>
    <lineage>
        <taxon>Bacteria</taxon>
        <taxon>Bacillati</taxon>
        <taxon>Actinomycetota</taxon>
        <taxon>Actinomycetes</taxon>
        <taxon>Kitasatosporales</taxon>
        <taxon>Streptomycetaceae</taxon>
        <taxon>Streptomyces</taxon>
    </lineage>
</organism>
<dbReference type="Proteomes" id="UP001595839">
    <property type="component" value="Unassembled WGS sequence"/>
</dbReference>
<protein>
    <submittedName>
        <fullName evidence="4">S26 family signal peptidase</fullName>
    </submittedName>
</protein>
<dbReference type="Gene3D" id="2.10.109.10">
    <property type="entry name" value="Umud Fragment, subunit A"/>
    <property type="match status" value="1"/>
</dbReference>
<accession>A0ABV9B7U7</accession>
<dbReference type="PRINTS" id="PR00727">
    <property type="entry name" value="LEADERPTASE"/>
</dbReference>
<feature type="domain" description="Peptidase S26" evidence="3">
    <location>
        <begin position="106"/>
        <end position="145"/>
    </location>
</feature>
<comment type="caution">
    <text evidence="4">The sequence shown here is derived from an EMBL/GenBank/DDBJ whole genome shotgun (WGS) entry which is preliminary data.</text>
</comment>
<name>A0ABV9B7U7_9ACTN</name>
<gene>
    <name evidence="4" type="ORF">ACFPIH_48575</name>
</gene>
<dbReference type="InterPro" id="IPR000223">
    <property type="entry name" value="Pept_S26A_signal_pept_1"/>
</dbReference>
<dbReference type="InterPro" id="IPR036286">
    <property type="entry name" value="LexA/Signal_pep-like_sf"/>
</dbReference>
<proteinExistence type="inferred from homology"/>
<dbReference type="RefSeq" id="WP_381185386.1">
    <property type="nucleotide sequence ID" value="NZ_JBHSFK010000052.1"/>
</dbReference>
<evidence type="ECO:0000256" key="2">
    <source>
        <dbReference type="ARBA" id="ARBA00009370"/>
    </source>
</evidence>
<comment type="subcellular location">
    <subcellularLocation>
        <location evidence="1">Cell membrane</location>
        <topology evidence="1">Single-pass type II membrane protein</topology>
    </subcellularLocation>
</comment>
<dbReference type="Pfam" id="PF10502">
    <property type="entry name" value="Peptidase_S26"/>
    <property type="match status" value="2"/>
</dbReference>
<keyword evidence="5" id="KW-1185">Reference proteome</keyword>
<sequence length="166" mass="17723">MIADHAAVVTAALTRRLVAVTVDGVSMEPAYRDRDQVLAIRGTRLKVGRVVVVESPFGTSGWRQRALAAKAAPSLVSQRRWMIKRVVALPGDPVPRRDVPALADVAEDRVPNGMAVLLGDNQSASFDSRAFGYFPLERILGVVRVAVRSRNGSPGSREPSGAVGAV</sequence>
<dbReference type="CDD" id="cd06530">
    <property type="entry name" value="S26_SPase_I"/>
    <property type="match status" value="1"/>
</dbReference>
<evidence type="ECO:0000313" key="5">
    <source>
        <dbReference type="Proteomes" id="UP001595839"/>
    </source>
</evidence>
<evidence type="ECO:0000259" key="3">
    <source>
        <dbReference type="Pfam" id="PF10502"/>
    </source>
</evidence>
<dbReference type="InterPro" id="IPR019533">
    <property type="entry name" value="Peptidase_S26"/>
</dbReference>
<feature type="domain" description="Peptidase S26" evidence="3">
    <location>
        <begin position="9"/>
        <end position="97"/>
    </location>
</feature>
<dbReference type="PANTHER" id="PTHR43390:SF1">
    <property type="entry name" value="CHLOROPLAST PROCESSING PEPTIDASE"/>
    <property type="match status" value="1"/>
</dbReference>
<comment type="similarity">
    <text evidence="2">Belongs to the peptidase S26 family.</text>
</comment>